<keyword evidence="2" id="KW-0472">Membrane</keyword>
<dbReference type="AlphaFoldDB" id="A0A9P4JWB9"/>
<reference evidence="3" key="1">
    <citation type="journal article" date="2020" name="Stud. Mycol.">
        <title>101 Dothideomycetes genomes: a test case for predicting lifestyles and emergence of pathogens.</title>
        <authorList>
            <person name="Haridas S."/>
            <person name="Albert R."/>
            <person name="Binder M."/>
            <person name="Bloem J."/>
            <person name="Labutti K."/>
            <person name="Salamov A."/>
            <person name="Andreopoulos B."/>
            <person name="Baker S."/>
            <person name="Barry K."/>
            <person name="Bills G."/>
            <person name="Bluhm B."/>
            <person name="Cannon C."/>
            <person name="Castanera R."/>
            <person name="Culley D."/>
            <person name="Daum C."/>
            <person name="Ezra D."/>
            <person name="Gonzalez J."/>
            <person name="Henrissat B."/>
            <person name="Kuo A."/>
            <person name="Liang C."/>
            <person name="Lipzen A."/>
            <person name="Lutzoni F."/>
            <person name="Magnuson J."/>
            <person name="Mondo S."/>
            <person name="Nolan M."/>
            <person name="Ohm R."/>
            <person name="Pangilinan J."/>
            <person name="Park H.-J."/>
            <person name="Ramirez L."/>
            <person name="Alfaro M."/>
            <person name="Sun H."/>
            <person name="Tritt A."/>
            <person name="Yoshinaga Y."/>
            <person name="Zwiers L.-H."/>
            <person name="Turgeon B."/>
            <person name="Goodwin S."/>
            <person name="Spatafora J."/>
            <person name="Crous P."/>
            <person name="Grigoriev I."/>
        </authorList>
    </citation>
    <scope>NUCLEOTIDE SEQUENCE</scope>
    <source>
        <strain evidence="3">ATCC 74209</strain>
    </source>
</reference>
<gene>
    <name evidence="3" type="ORF">GQ43DRAFT_410944</name>
</gene>
<feature type="region of interest" description="Disordered" evidence="1">
    <location>
        <begin position="178"/>
        <end position="216"/>
    </location>
</feature>
<feature type="compositionally biased region" description="Polar residues" evidence="1">
    <location>
        <begin position="178"/>
        <end position="194"/>
    </location>
</feature>
<dbReference type="InterPro" id="IPR020999">
    <property type="entry name" value="Chitin_synth_reg_RCR"/>
</dbReference>
<keyword evidence="2" id="KW-1133">Transmembrane helix</keyword>
<dbReference type="Proteomes" id="UP000799536">
    <property type="component" value="Unassembled WGS sequence"/>
</dbReference>
<dbReference type="OrthoDB" id="5400539at2759"/>
<keyword evidence="4" id="KW-1185">Reference proteome</keyword>
<accession>A0A9P4JWB9</accession>
<organism evidence="3 4">
    <name type="scientific">Delitschia confertaspora ATCC 74209</name>
    <dbReference type="NCBI Taxonomy" id="1513339"/>
    <lineage>
        <taxon>Eukaryota</taxon>
        <taxon>Fungi</taxon>
        <taxon>Dikarya</taxon>
        <taxon>Ascomycota</taxon>
        <taxon>Pezizomycotina</taxon>
        <taxon>Dothideomycetes</taxon>
        <taxon>Pleosporomycetidae</taxon>
        <taxon>Pleosporales</taxon>
        <taxon>Delitschiaceae</taxon>
        <taxon>Delitschia</taxon>
    </lineage>
</organism>
<feature type="compositionally biased region" description="Polar residues" evidence="1">
    <location>
        <begin position="206"/>
        <end position="216"/>
    </location>
</feature>
<dbReference type="Pfam" id="PF12273">
    <property type="entry name" value="RCR"/>
    <property type="match status" value="1"/>
</dbReference>
<evidence type="ECO:0000313" key="3">
    <source>
        <dbReference type="EMBL" id="KAF2203743.1"/>
    </source>
</evidence>
<dbReference type="EMBL" id="ML993894">
    <property type="protein sequence ID" value="KAF2203743.1"/>
    <property type="molecule type" value="Genomic_DNA"/>
</dbReference>
<proteinExistence type="predicted"/>
<protein>
    <submittedName>
        <fullName evidence="3">Uncharacterized protein</fullName>
    </submittedName>
</protein>
<comment type="caution">
    <text evidence="3">The sequence shown here is derived from an EMBL/GenBank/DDBJ whole genome shotgun (WGS) entry which is preliminary data.</text>
</comment>
<sequence>MQFAKRYCVEYVEYFDGTRECIRSRDGFWYSNKGIIVKWIILAVIFFAFMAWFVGGYIHAKSRMRKGLPLLSYHRWLIPYRERQRWGQIPGQTPSRTPQDHFTFYNTQAYGVRPGGAYPEPPPMYYNDAPPQYTPPPGATKIQPNQTYVEMQPQMRRPAQSYGAYSIPSQQTEAYPMPHQQTGVVGESSNSSNHGGLPRPDRVKLATTNFLSRFRK</sequence>
<evidence type="ECO:0000256" key="2">
    <source>
        <dbReference type="SAM" id="Phobius"/>
    </source>
</evidence>
<keyword evidence="2" id="KW-0812">Transmembrane</keyword>
<evidence type="ECO:0000256" key="1">
    <source>
        <dbReference type="SAM" id="MobiDB-lite"/>
    </source>
</evidence>
<evidence type="ECO:0000313" key="4">
    <source>
        <dbReference type="Proteomes" id="UP000799536"/>
    </source>
</evidence>
<name>A0A9P4JWB9_9PLEO</name>
<feature type="transmembrane region" description="Helical" evidence="2">
    <location>
        <begin position="36"/>
        <end position="58"/>
    </location>
</feature>